<proteinExistence type="predicted"/>
<organism evidence="1 2">
    <name type="scientific">Pistacia integerrima</name>
    <dbReference type="NCBI Taxonomy" id="434235"/>
    <lineage>
        <taxon>Eukaryota</taxon>
        <taxon>Viridiplantae</taxon>
        <taxon>Streptophyta</taxon>
        <taxon>Embryophyta</taxon>
        <taxon>Tracheophyta</taxon>
        <taxon>Spermatophyta</taxon>
        <taxon>Magnoliopsida</taxon>
        <taxon>eudicotyledons</taxon>
        <taxon>Gunneridae</taxon>
        <taxon>Pentapetalae</taxon>
        <taxon>rosids</taxon>
        <taxon>malvids</taxon>
        <taxon>Sapindales</taxon>
        <taxon>Anacardiaceae</taxon>
        <taxon>Pistacia</taxon>
    </lineage>
</organism>
<comment type="caution">
    <text evidence="1">The sequence shown here is derived from an EMBL/GenBank/DDBJ whole genome shotgun (WGS) entry which is preliminary data.</text>
</comment>
<accession>A0ACC0XEJ1</accession>
<evidence type="ECO:0000313" key="2">
    <source>
        <dbReference type="Proteomes" id="UP001163603"/>
    </source>
</evidence>
<dbReference type="Proteomes" id="UP001163603">
    <property type="component" value="Chromosome 13"/>
</dbReference>
<sequence>MSVCGNSRTSGEKQAICISRICLCVWLEKTLFQQPLNLQEFVQSARQQSTDKFLSSLNCLYMAMLAELQLVLGT</sequence>
<reference evidence="2" key="1">
    <citation type="journal article" date="2023" name="G3 (Bethesda)">
        <title>Genome assembly and association tests identify interacting loci associated with vigor, precocity, and sex in interspecific pistachio rootstocks.</title>
        <authorList>
            <person name="Palmer W."/>
            <person name="Jacygrad E."/>
            <person name="Sagayaradj S."/>
            <person name="Cavanaugh K."/>
            <person name="Han R."/>
            <person name="Bertier L."/>
            <person name="Beede B."/>
            <person name="Kafkas S."/>
            <person name="Golino D."/>
            <person name="Preece J."/>
            <person name="Michelmore R."/>
        </authorList>
    </citation>
    <scope>NUCLEOTIDE SEQUENCE [LARGE SCALE GENOMIC DNA]</scope>
</reference>
<gene>
    <name evidence="1" type="ORF">Pint_20677</name>
</gene>
<evidence type="ECO:0000313" key="1">
    <source>
        <dbReference type="EMBL" id="KAJ0014923.1"/>
    </source>
</evidence>
<dbReference type="EMBL" id="CM047748">
    <property type="protein sequence ID" value="KAJ0014923.1"/>
    <property type="molecule type" value="Genomic_DNA"/>
</dbReference>
<protein>
    <submittedName>
        <fullName evidence="1">Uncharacterized protein</fullName>
    </submittedName>
</protein>
<keyword evidence="2" id="KW-1185">Reference proteome</keyword>
<name>A0ACC0XEJ1_9ROSI</name>